<keyword evidence="6" id="KW-0560">Oxidoreductase</keyword>
<evidence type="ECO:0000256" key="2">
    <source>
        <dbReference type="ARBA" id="ARBA00001961"/>
    </source>
</evidence>
<dbReference type="KEGG" id="htq:FRZ44_32130"/>
<dbReference type="Gene3D" id="3.60.130.10">
    <property type="entry name" value="Clavaminate synthase-like"/>
    <property type="match status" value="1"/>
</dbReference>
<dbReference type="Pfam" id="PF02668">
    <property type="entry name" value="TauD"/>
    <property type="match status" value="1"/>
</dbReference>
<dbReference type="InterPro" id="IPR050411">
    <property type="entry name" value="AlphaKG_dependent_hydroxylases"/>
</dbReference>
<evidence type="ECO:0000313" key="10">
    <source>
        <dbReference type="EMBL" id="QEX17910.1"/>
    </source>
</evidence>
<keyword evidence="5" id="KW-0223">Dioxygenase</keyword>
<organism evidence="10 11">
    <name type="scientific">Hypericibacter terrae</name>
    <dbReference type="NCBI Taxonomy" id="2602015"/>
    <lineage>
        <taxon>Bacteria</taxon>
        <taxon>Pseudomonadati</taxon>
        <taxon>Pseudomonadota</taxon>
        <taxon>Alphaproteobacteria</taxon>
        <taxon>Rhodospirillales</taxon>
        <taxon>Dongiaceae</taxon>
        <taxon>Hypericibacter</taxon>
    </lineage>
</organism>
<name>A0A5J6MPA0_9PROT</name>
<feature type="domain" description="Gamma-butyrobetaine hydroxylase-like N-terminal" evidence="9">
    <location>
        <begin position="10"/>
        <end position="88"/>
    </location>
</feature>
<dbReference type="SUPFAM" id="SSF51197">
    <property type="entry name" value="Clavaminate synthase-like"/>
    <property type="match status" value="1"/>
</dbReference>
<dbReference type="FunFam" id="3.60.130.10:FF:000001">
    <property type="entry name" value="Trimethyllysine dioxygenase, mitochondrial"/>
    <property type="match status" value="1"/>
</dbReference>
<reference evidence="10 11" key="1">
    <citation type="submission" date="2019-08" db="EMBL/GenBank/DDBJ databases">
        <title>Hyperibacter terrae gen. nov., sp. nov. and Hyperibacter viscosus sp. nov., two new members in the family Rhodospirillaceae isolated from the rhizosphere of Hypericum perforatum.</title>
        <authorList>
            <person name="Noviana Z."/>
        </authorList>
    </citation>
    <scope>NUCLEOTIDE SEQUENCE [LARGE SCALE GENOMIC DNA]</scope>
    <source>
        <strain evidence="10 11">R5913</strain>
    </source>
</reference>
<dbReference type="InterPro" id="IPR042098">
    <property type="entry name" value="TauD-like_sf"/>
</dbReference>
<accession>A0A5J6MPA0</accession>
<keyword evidence="4" id="KW-0479">Metal-binding</keyword>
<dbReference type="FunFam" id="3.30.2020.30:FF:000002">
    <property type="entry name" value="Putative gamma-butyrobetaine dioxygenase"/>
    <property type="match status" value="1"/>
</dbReference>
<dbReference type="RefSeq" id="WP_191908124.1">
    <property type="nucleotide sequence ID" value="NZ_CP042906.1"/>
</dbReference>
<dbReference type="InterPro" id="IPR010376">
    <property type="entry name" value="GBBH-like_N"/>
</dbReference>
<evidence type="ECO:0000256" key="7">
    <source>
        <dbReference type="ARBA" id="ARBA00023004"/>
    </source>
</evidence>
<dbReference type="GO" id="GO:0016706">
    <property type="term" value="F:2-oxoglutarate-dependent dioxygenase activity"/>
    <property type="evidence" value="ECO:0007669"/>
    <property type="project" value="UniProtKB-ARBA"/>
</dbReference>
<keyword evidence="11" id="KW-1185">Reference proteome</keyword>
<dbReference type="EMBL" id="CP042906">
    <property type="protein sequence ID" value="QEX17910.1"/>
    <property type="molecule type" value="Genomic_DNA"/>
</dbReference>
<dbReference type="InterPro" id="IPR038492">
    <property type="entry name" value="GBBH-like_N_sf"/>
</dbReference>
<dbReference type="PANTHER" id="PTHR10696">
    <property type="entry name" value="GAMMA-BUTYROBETAINE HYDROXYLASE-RELATED"/>
    <property type="match status" value="1"/>
</dbReference>
<keyword evidence="7" id="KW-0408">Iron</keyword>
<feature type="domain" description="TauD/TfdA-like" evidence="8">
    <location>
        <begin position="108"/>
        <end position="355"/>
    </location>
</feature>
<evidence type="ECO:0000256" key="5">
    <source>
        <dbReference type="ARBA" id="ARBA00022964"/>
    </source>
</evidence>
<dbReference type="GO" id="GO:0045329">
    <property type="term" value="P:carnitine biosynthetic process"/>
    <property type="evidence" value="ECO:0007669"/>
    <property type="project" value="TreeGrafter"/>
</dbReference>
<proteinExistence type="inferred from homology"/>
<dbReference type="GO" id="GO:0046872">
    <property type="term" value="F:metal ion binding"/>
    <property type="evidence" value="ECO:0007669"/>
    <property type="project" value="UniProtKB-KW"/>
</dbReference>
<evidence type="ECO:0000313" key="11">
    <source>
        <dbReference type="Proteomes" id="UP000326202"/>
    </source>
</evidence>
<evidence type="ECO:0000256" key="4">
    <source>
        <dbReference type="ARBA" id="ARBA00022723"/>
    </source>
</evidence>
<protein>
    <submittedName>
        <fullName evidence="10">Gamma-butyrobetaine hydroxylase</fullName>
    </submittedName>
</protein>
<gene>
    <name evidence="10" type="ORF">FRZ44_32130</name>
</gene>
<evidence type="ECO:0000259" key="9">
    <source>
        <dbReference type="Pfam" id="PF06155"/>
    </source>
</evidence>
<comment type="cofactor">
    <cofactor evidence="1">
        <name>Fe(2+)</name>
        <dbReference type="ChEBI" id="CHEBI:29033"/>
    </cofactor>
</comment>
<dbReference type="Proteomes" id="UP000326202">
    <property type="component" value="Chromosome"/>
</dbReference>
<dbReference type="InterPro" id="IPR003819">
    <property type="entry name" value="TauD/TfdA-like"/>
</dbReference>
<dbReference type="PANTHER" id="PTHR10696:SF25">
    <property type="entry name" value="OXIDOREDUCTASE AIM17-RELATED"/>
    <property type="match status" value="1"/>
</dbReference>
<evidence type="ECO:0000259" key="8">
    <source>
        <dbReference type="Pfam" id="PF02668"/>
    </source>
</evidence>
<evidence type="ECO:0000256" key="6">
    <source>
        <dbReference type="ARBA" id="ARBA00023002"/>
    </source>
</evidence>
<sequence>MASVQNAEVSGRRVAVRWREGGGAEFPFLWLRDNCRCAQCRHPGNGQRLLDTLDIPEDIAPKAVAAKGDALEIGWSDGHDSRYAADWLKAHELSPQARARRRPQHRIWGNEIANDLPRADWNELDRSPEAEREFLARYHAYGFGLVDNVPVRSGMVVDAGNRFGHVRVTNYGAYFDVKSIPNPNNLAYTSVGLGVHTDNPYRDPSPGIQLLHCLEADAPGGESILVDGFKAAEDLRREDPAAFERLSKLPQHFHFSDKNADLEADQRVIHTDHEGVVRSVHFNNRSAAPIDLPLEEIEGWYAAYRRFARLLRRPEGELRFRLAPGQLLMFQNDRVLHGRDGFDPSLGRRHLQGCYIDQDGILSRWRVLERGSAIELRA</sequence>
<evidence type="ECO:0000256" key="1">
    <source>
        <dbReference type="ARBA" id="ARBA00001954"/>
    </source>
</evidence>
<dbReference type="CDD" id="cd00250">
    <property type="entry name" value="CAS_like"/>
    <property type="match status" value="1"/>
</dbReference>
<comment type="similarity">
    <text evidence="3">Belongs to the gamma-BBH/TMLD family.</text>
</comment>
<dbReference type="Gene3D" id="3.30.2020.30">
    <property type="match status" value="1"/>
</dbReference>
<dbReference type="AlphaFoldDB" id="A0A5J6MPA0"/>
<comment type="cofactor">
    <cofactor evidence="2">
        <name>L-ascorbate</name>
        <dbReference type="ChEBI" id="CHEBI:38290"/>
    </cofactor>
</comment>
<dbReference type="Pfam" id="PF06155">
    <property type="entry name" value="GBBH-like_N"/>
    <property type="match status" value="1"/>
</dbReference>
<evidence type="ECO:0000256" key="3">
    <source>
        <dbReference type="ARBA" id="ARBA00008654"/>
    </source>
</evidence>